<evidence type="ECO:0000256" key="1">
    <source>
        <dbReference type="SAM" id="SignalP"/>
    </source>
</evidence>
<proteinExistence type="predicted"/>
<feature type="chain" id="PRO_5013267711" evidence="1">
    <location>
        <begin position="18"/>
        <end position="105"/>
    </location>
</feature>
<name>A0A1L8E366_9DIPT</name>
<evidence type="ECO:0000313" key="2">
    <source>
        <dbReference type="EMBL" id="JAV13168.1"/>
    </source>
</evidence>
<keyword evidence="1" id="KW-0732">Signal</keyword>
<dbReference type="AlphaFoldDB" id="A0A1L8E366"/>
<dbReference type="EMBL" id="GFDF01000916">
    <property type="protein sequence ID" value="JAV13168.1"/>
    <property type="molecule type" value="Transcribed_RNA"/>
</dbReference>
<sequence length="105" mass="11168">MKSIFVLCAILIAVAFGADVEEMKDKRALYGFGYGFAPGYSGYTGGYPGAASFVHGYHGYGYRGIGGGVGYPYTPYNGYHHPHAYTPGGLAYHGAHFGYGGPFLH</sequence>
<feature type="signal peptide" evidence="1">
    <location>
        <begin position="1"/>
        <end position="17"/>
    </location>
</feature>
<reference evidence="2" key="1">
    <citation type="submission" date="2016-12" db="EMBL/GenBank/DDBJ databases">
        <title>An insight into the sialome and mialome of the sand fly, Nyssomyia neivai.</title>
        <authorList>
            <person name="Sebastian V."/>
            <person name="Goulart T.M."/>
            <person name="Oliveira W."/>
            <person name="Calvo E."/>
            <person name="Oliveira L.F."/>
            <person name="Pinto M.C."/>
            <person name="Rosselino A.M."/>
            <person name="Ribeiro J.M."/>
        </authorList>
    </citation>
    <scope>NUCLEOTIDE SEQUENCE</scope>
</reference>
<protein>
    <submittedName>
        <fullName evidence="2">Putative pupal cuticle protein edg-91</fullName>
    </submittedName>
</protein>
<accession>A0A1L8E366</accession>
<organism evidence="2">
    <name type="scientific">Nyssomyia neivai</name>
    <dbReference type="NCBI Taxonomy" id="330878"/>
    <lineage>
        <taxon>Eukaryota</taxon>
        <taxon>Metazoa</taxon>
        <taxon>Ecdysozoa</taxon>
        <taxon>Arthropoda</taxon>
        <taxon>Hexapoda</taxon>
        <taxon>Insecta</taxon>
        <taxon>Pterygota</taxon>
        <taxon>Neoptera</taxon>
        <taxon>Endopterygota</taxon>
        <taxon>Diptera</taxon>
        <taxon>Nematocera</taxon>
        <taxon>Psychodoidea</taxon>
        <taxon>Psychodidae</taxon>
        <taxon>Nyssomyia</taxon>
    </lineage>
</organism>